<dbReference type="GO" id="GO:0016627">
    <property type="term" value="F:oxidoreductase activity, acting on the CH-CH group of donors"/>
    <property type="evidence" value="ECO:0007669"/>
    <property type="project" value="InterPro"/>
</dbReference>
<dbReference type="AlphaFoldDB" id="A0A329QIM3"/>
<evidence type="ECO:0008006" key="3">
    <source>
        <dbReference type="Google" id="ProtNLM"/>
    </source>
</evidence>
<proteinExistence type="predicted"/>
<evidence type="ECO:0000313" key="2">
    <source>
        <dbReference type="Proteomes" id="UP000250642"/>
    </source>
</evidence>
<sequence length="243" mass="27136">MHVIEFQGAGARSVGLQAAGDPVASISKLLEDATVRWNNRPVLLAAGEYMLATTGLIEQEPVVWHGTARGLYGWDQLHAVLVQDRMLEPSGIELYRVRFNSAEALQEHGNDEGITWDDVLRTGLLQFRAELCRAGLEQMRRHLSGRISGGQSTLQHQLVKGMVADVLTTLYMTETLPQNQYLSVKPDLPLCQVHTWIHREMDEAFRQIQRLGGGFGFLRQGVSSYIYTGQLVKNMLLSGEGDY</sequence>
<dbReference type="RefSeq" id="WP_113055099.1">
    <property type="nucleotide sequence ID" value="NZ_QEVW01000015.1"/>
</dbReference>
<evidence type="ECO:0000313" key="1">
    <source>
        <dbReference type="EMBL" id="RAW12174.1"/>
    </source>
</evidence>
<organism evidence="1 2">
    <name type="scientific">Paenibacillus taichungensis</name>
    <dbReference type="NCBI Taxonomy" id="484184"/>
    <lineage>
        <taxon>Bacteria</taxon>
        <taxon>Bacillati</taxon>
        <taxon>Bacillota</taxon>
        <taxon>Bacilli</taxon>
        <taxon>Bacillales</taxon>
        <taxon>Paenibacillaceae</taxon>
        <taxon>Paenibacillus</taxon>
    </lineage>
</organism>
<dbReference type="EMBL" id="QEVW01000015">
    <property type="protein sequence ID" value="RAW12174.1"/>
    <property type="molecule type" value="Genomic_DNA"/>
</dbReference>
<comment type="caution">
    <text evidence="1">The sequence shown here is derived from an EMBL/GenBank/DDBJ whole genome shotgun (WGS) entry which is preliminary data.</text>
</comment>
<dbReference type="Proteomes" id="UP000250642">
    <property type="component" value="Unassembled WGS sequence"/>
</dbReference>
<reference evidence="1 2" key="1">
    <citation type="submission" date="2018-04" db="EMBL/GenBank/DDBJ databases">
        <title>Paenibacillus taichungensis Genome sequencing and assembly.</title>
        <authorList>
            <person name="Xu J."/>
            <person name="Rensing C."/>
            <person name="Mazhar H.S."/>
        </authorList>
    </citation>
    <scope>NUCLEOTIDE SEQUENCE [LARGE SCALE GENOMIC DNA]</scope>
    <source>
        <strain evidence="1 2">NC1</strain>
    </source>
</reference>
<dbReference type="SUPFAM" id="SSF47203">
    <property type="entry name" value="Acyl-CoA dehydrogenase C-terminal domain-like"/>
    <property type="match status" value="1"/>
</dbReference>
<dbReference type="InterPro" id="IPR036250">
    <property type="entry name" value="AcylCo_DH-like_C"/>
</dbReference>
<name>A0A329QIM3_9BACL</name>
<accession>A0A329QIM3</accession>
<gene>
    <name evidence="1" type="ORF">DC345_22920</name>
</gene>
<protein>
    <recommendedName>
        <fullName evidence="3">Acyl-CoA dehydrogenase/oxidase C-terminal domain-containing protein</fullName>
    </recommendedName>
</protein>